<dbReference type="AlphaFoldDB" id="A0A7W3J926"/>
<organism evidence="1 2">
    <name type="scientific">Promicromonospora sukumoe</name>
    <dbReference type="NCBI Taxonomy" id="88382"/>
    <lineage>
        <taxon>Bacteria</taxon>
        <taxon>Bacillati</taxon>
        <taxon>Actinomycetota</taxon>
        <taxon>Actinomycetes</taxon>
        <taxon>Micrococcales</taxon>
        <taxon>Promicromonosporaceae</taxon>
        <taxon>Promicromonospora</taxon>
    </lineage>
</organism>
<name>A0A7W3J926_9MICO</name>
<proteinExistence type="predicted"/>
<gene>
    <name evidence="1" type="ORF">FHX71_002301</name>
</gene>
<protein>
    <recommendedName>
        <fullName evidence="3">YjbR protein</fullName>
    </recommendedName>
</protein>
<dbReference type="RefSeq" id="WP_182616308.1">
    <property type="nucleotide sequence ID" value="NZ_BAAATF010000003.1"/>
</dbReference>
<reference evidence="1 2" key="1">
    <citation type="submission" date="2020-07" db="EMBL/GenBank/DDBJ databases">
        <title>Sequencing the genomes of 1000 actinobacteria strains.</title>
        <authorList>
            <person name="Klenk H.-P."/>
        </authorList>
    </citation>
    <scope>NUCLEOTIDE SEQUENCE [LARGE SCALE GENOMIC DNA]</scope>
    <source>
        <strain evidence="1 2">DSM 44121</strain>
    </source>
</reference>
<evidence type="ECO:0000313" key="2">
    <source>
        <dbReference type="Proteomes" id="UP000540568"/>
    </source>
</evidence>
<accession>A0A7W3J926</accession>
<evidence type="ECO:0008006" key="3">
    <source>
        <dbReference type="Google" id="ProtNLM"/>
    </source>
</evidence>
<dbReference type="EMBL" id="JACGWV010000001">
    <property type="protein sequence ID" value="MBA8808359.1"/>
    <property type="molecule type" value="Genomic_DNA"/>
</dbReference>
<dbReference type="Proteomes" id="UP000540568">
    <property type="component" value="Unassembled WGS sequence"/>
</dbReference>
<keyword evidence="2" id="KW-1185">Reference proteome</keyword>
<comment type="caution">
    <text evidence="1">The sequence shown here is derived from an EMBL/GenBank/DDBJ whole genome shotgun (WGS) entry which is preliminary data.</text>
</comment>
<evidence type="ECO:0000313" key="1">
    <source>
        <dbReference type="EMBL" id="MBA8808359.1"/>
    </source>
</evidence>
<sequence>MTRNDRYEALRTALEQDPDLDVTAREGALFVRLTRFAFLEGDALAVRLPEGRADDLIERGIAELLRQDPELKARWVTIADTEDWSELAAEAHELASGHAPGNRS</sequence>